<dbReference type="EMBL" id="JANYMP010000001">
    <property type="protein sequence ID" value="MCS7475283.1"/>
    <property type="molecule type" value="Genomic_DNA"/>
</dbReference>
<gene>
    <name evidence="3" type="ORF">NZH93_00325</name>
</gene>
<organism evidence="3 4">
    <name type="scientific">Umezawaea endophytica</name>
    <dbReference type="NCBI Taxonomy" id="1654476"/>
    <lineage>
        <taxon>Bacteria</taxon>
        <taxon>Bacillati</taxon>
        <taxon>Actinomycetota</taxon>
        <taxon>Actinomycetes</taxon>
        <taxon>Pseudonocardiales</taxon>
        <taxon>Pseudonocardiaceae</taxon>
        <taxon>Umezawaea</taxon>
    </lineage>
</organism>
<dbReference type="InterPro" id="IPR003709">
    <property type="entry name" value="VanY-like_core_dom"/>
</dbReference>
<reference evidence="3" key="1">
    <citation type="submission" date="2022-08" db="EMBL/GenBank/DDBJ databases">
        <authorList>
            <person name="Tistechok S."/>
            <person name="Samborskyy M."/>
            <person name="Roman I."/>
        </authorList>
    </citation>
    <scope>NUCLEOTIDE SEQUENCE</scope>
    <source>
        <strain evidence="3">DSM 103496</strain>
    </source>
</reference>
<dbReference type="AlphaFoldDB" id="A0A9X2VHU0"/>
<dbReference type="RefSeq" id="WP_259620807.1">
    <property type="nucleotide sequence ID" value="NZ_JANYMP010000001.1"/>
</dbReference>
<keyword evidence="4" id="KW-1185">Reference proteome</keyword>
<evidence type="ECO:0000256" key="1">
    <source>
        <dbReference type="SAM" id="MobiDB-lite"/>
    </source>
</evidence>
<dbReference type="Proteomes" id="UP001141259">
    <property type="component" value="Unassembled WGS sequence"/>
</dbReference>
<feature type="region of interest" description="Disordered" evidence="1">
    <location>
        <begin position="30"/>
        <end position="54"/>
    </location>
</feature>
<name>A0A9X2VHU0_9PSEU</name>
<dbReference type="GO" id="GO:0006508">
    <property type="term" value="P:proteolysis"/>
    <property type="evidence" value="ECO:0007669"/>
    <property type="project" value="InterPro"/>
</dbReference>
<dbReference type="PROSITE" id="PS51257">
    <property type="entry name" value="PROKAR_LIPOPROTEIN"/>
    <property type="match status" value="1"/>
</dbReference>
<dbReference type="SUPFAM" id="SSF55166">
    <property type="entry name" value="Hedgehog/DD-peptidase"/>
    <property type="match status" value="1"/>
</dbReference>
<feature type="domain" description="D-alanyl-D-alanine carboxypeptidase-like core" evidence="2">
    <location>
        <begin position="62"/>
        <end position="147"/>
    </location>
</feature>
<dbReference type="Pfam" id="PF02557">
    <property type="entry name" value="VanY"/>
    <property type="match status" value="1"/>
</dbReference>
<accession>A0A9X2VHU0</accession>
<dbReference type="CDD" id="cd14846">
    <property type="entry name" value="Peptidase_M15_like"/>
    <property type="match status" value="1"/>
</dbReference>
<proteinExistence type="predicted"/>
<dbReference type="InterPro" id="IPR009045">
    <property type="entry name" value="Zn_M74/Hedgehog-like"/>
</dbReference>
<comment type="caution">
    <text evidence="3">The sequence shown here is derived from an EMBL/GenBank/DDBJ whole genome shotgun (WGS) entry which is preliminary data.</text>
</comment>
<protein>
    <submittedName>
        <fullName evidence="3">M15 family metallopeptidase</fullName>
    </submittedName>
</protein>
<evidence type="ECO:0000313" key="3">
    <source>
        <dbReference type="EMBL" id="MCS7475283.1"/>
    </source>
</evidence>
<dbReference type="GO" id="GO:0008233">
    <property type="term" value="F:peptidase activity"/>
    <property type="evidence" value="ECO:0007669"/>
    <property type="project" value="InterPro"/>
</dbReference>
<evidence type="ECO:0000259" key="2">
    <source>
        <dbReference type="Pfam" id="PF02557"/>
    </source>
</evidence>
<evidence type="ECO:0000313" key="4">
    <source>
        <dbReference type="Proteomes" id="UP001141259"/>
    </source>
</evidence>
<dbReference type="Gene3D" id="3.30.1380.10">
    <property type="match status" value="1"/>
</dbReference>
<sequence>MATTRGIVDGARRPAFAAALLVTLAACAQREPPPGRPAGDGSIPENSSISLSDTDHDALRGLDPALLEAVRKADVDARLAGVELRVTSGWRSEAYQRRLLDQAVVTYGSLQEARRFVSTPEKSKHVVGKAIDIGPTNADDWLIRHGAAYGLCQAYANEMWHFELLTTPGGECPQPLADATS</sequence>